<feature type="compositionally biased region" description="Polar residues" evidence="2">
    <location>
        <begin position="157"/>
        <end position="168"/>
    </location>
</feature>
<feature type="compositionally biased region" description="Polar residues" evidence="2">
    <location>
        <begin position="317"/>
        <end position="338"/>
    </location>
</feature>
<feature type="coiled-coil region" evidence="1">
    <location>
        <begin position="690"/>
        <end position="720"/>
    </location>
</feature>
<evidence type="ECO:0000313" key="4">
    <source>
        <dbReference type="Proteomes" id="UP000030744"/>
    </source>
</evidence>
<keyword evidence="4" id="KW-1185">Reference proteome</keyword>
<evidence type="ECO:0000313" key="3">
    <source>
        <dbReference type="EMBL" id="CDJ27935.1"/>
    </source>
</evidence>
<feature type="region of interest" description="Disordered" evidence="2">
    <location>
        <begin position="317"/>
        <end position="401"/>
    </location>
</feature>
<keyword evidence="1" id="KW-0175">Coiled coil</keyword>
<dbReference type="EMBL" id="HG680488">
    <property type="protein sequence ID" value="CDJ27935.1"/>
    <property type="molecule type" value="Genomic_DNA"/>
</dbReference>
<gene>
    <name evidence="3" type="ORF">EMH_0096680</name>
</gene>
<proteinExistence type="predicted"/>
<feature type="compositionally biased region" description="Polar residues" evidence="2">
    <location>
        <begin position="93"/>
        <end position="104"/>
    </location>
</feature>
<accession>U6JR44</accession>
<sequence length="1004" mass="109878">MLMLETDIQDWSSARPSTSPPLHDSAANCLTKKPSSASFRDSRSESPVVLASTEFMVPGNPNFREKPMEPRSTMRVPPFLNPLVKPDLPNHGRPSSNAASSKITKTAPKEQAATSREGAASLPSAPSTASTTTAETTKVADAPFRDPSREKVGVSAAPSTLEKTQQLAAQGDAGTARRKPLQVASSPVSLAGTYKSTDPVVPAPGVGSVLDKQSSAMQQQTRLNQDNVSLKGTLPLMRTAQRTAQEGTEGTTVKAMPYNSSLACLVAALGASSLRLAAAAEEGLDSSPSDNGSRIFQTSEQYRIRRSGSAATELLQSVSPSTPETNSLAFPQRQSSAFTRRFLPAPKTTAMARSRRKLPHSSDVSRSSRFQETPLQPPQQNSPTKAVLRADRGNDTTGQKQIVNRHYIMDPILLDLPVNGPSNEPTVSGVSQGSEVLPCRNTCSPVAAGSTPSNNSGAKKSTQEIHTTLSEEATAIPTSIPDGIPWESHRRSPELPLLAHGTHRVETVGLDCASEAYHGEEEHQFSLLLQHSLGLLRREAARCFASSQASVKQKLWRELQHERHLRLQLQQEHQVGFAAAEAELVSLRAQKVEEHERLEKILEISCRRRRTEEGSQLLRFAWKGWQLQRVLTGRLKKLQQALQQRRLFMLQLRTFLPWRAAAARRTVEQQIERAQRFFQQEMQRLGQAHLESTQRQQQELRNLQQQLNSEIHLRECLQQSLIGLVAGGGVGAPQGGQTSSPGDTISFASAPSSGILNTKRQQRSKAPENRTRRQRVLRVVGTQSNLRSRQTLASQNKSGQPLDEKLQQCDYAARQPWWHWVSQNAGLGISAPLLPTLYKGDPRAASGFEADTGRRVKFTDELANQEQQSQQQKLLLLANLLSEPFPQRHSCSRAVSGGPSSAQVCSNQHCSPSGLAPASAPTFSCWELIPEISSKQNLAAVRRHSAEDNSLLQQASMQPKTMLGEKRNYSANDSWSPSPVCSFVHDFSHKQTKWTSAGQSTPAI</sequence>
<evidence type="ECO:0000256" key="2">
    <source>
        <dbReference type="SAM" id="MobiDB-lite"/>
    </source>
</evidence>
<protein>
    <submittedName>
        <fullName evidence="3">Uncharacterized protein</fullName>
    </submittedName>
</protein>
<organism evidence="3 4">
    <name type="scientific">Eimeria mitis</name>
    <dbReference type="NCBI Taxonomy" id="44415"/>
    <lineage>
        <taxon>Eukaryota</taxon>
        <taxon>Sar</taxon>
        <taxon>Alveolata</taxon>
        <taxon>Apicomplexa</taxon>
        <taxon>Conoidasida</taxon>
        <taxon>Coccidia</taxon>
        <taxon>Eucoccidiorida</taxon>
        <taxon>Eimeriorina</taxon>
        <taxon>Eimeriidae</taxon>
        <taxon>Eimeria</taxon>
    </lineage>
</organism>
<dbReference type="VEuPathDB" id="ToxoDB:EMH_0096680"/>
<feature type="compositionally biased region" description="Polar residues" evidence="2">
    <location>
        <begin position="362"/>
        <end position="384"/>
    </location>
</feature>
<feature type="region of interest" description="Disordered" evidence="2">
    <location>
        <begin position="733"/>
        <end position="774"/>
    </location>
</feature>
<feature type="compositionally biased region" description="Basic and acidic residues" evidence="2">
    <location>
        <begin position="143"/>
        <end position="152"/>
    </location>
</feature>
<feature type="region of interest" description="Disordered" evidence="2">
    <location>
        <begin position="1"/>
        <end position="184"/>
    </location>
</feature>
<dbReference type="OrthoDB" id="347793at2759"/>
<reference evidence="3" key="1">
    <citation type="submission" date="2013-10" db="EMBL/GenBank/DDBJ databases">
        <title>Genomic analysis of the causative agents of coccidiosis in chickens.</title>
        <authorList>
            <person name="Reid A.J."/>
            <person name="Blake D."/>
            <person name="Billington K."/>
            <person name="Browne H."/>
            <person name="Dunn M."/>
            <person name="Hung S."/>
            <person name="Kawahara F."/>
            <person name="Miranda-Saavedra D."/>
            <person name="Mourier T."/>
            <person name="Nagra H."/>
            <person name="Otto T.D."/>
            <person name="Rawlings N."/>
            <person name="Sanchez A."/>
            <person name="Sanders M."/>
            <person name="Subramaniam C."/>
            <person name="Tay Y."/>
            <person name="Dear P."/>
            <person name="Doerig C."/>
            <person name="Gruber A."/>
            <person name="Parkinson J."/>
            <person name="Shirley M."/>
            <person name="Wan K.L."/>
            <person name="Berriman M."/>
            <person name="Tomley F."/>
            <person name="Pain A."/>
        </authorList>
    </citation>
    <scope>NUCLEOTIDE SEQUENCE [LARGE SCALE GENOMIC DNA]</scope>
    <source>
        <strain evidence="3">Houghton</strain>
    </source>
</reference>
<dbReference type="Proteomes" id="UP000030744">
    <property type="component" value="Unassembled WGS sequence"/>
</dbReference>
<feature type="compositionally biased region" description="Low complexity" evidence="2">
    <location>
        <begin position="119"/>
        <end position="137"/>
    </location>
</feature>
<feature type="compositionally biased region" description="Polar residues" evidence="2">
    <location>
        <begin position="738"/>
        <end position="759"/>
    </location>
</feature>
<dbReference type="RefSeq" id="XP_013350512.1">
    <property type="nucleotide sequence ID" value="XM_013495058.1"/>
</dbReference>
<dbReference type="AlphaFoldDB" id="U6JR44"/>
<evidence type="ECO:0000256" key="1">
    <source>
        <dbReference type="SAM" id="Coils"/>
    </source>
</evidence>
<dbReference type="GeneID" id="25383697"/>
<name>U6JR44_9EIME</name>
<reference evidence="3" key="2">
    <citation type="submission" date="2013-10" db="EMBL/GenBank/DDBJ databases">
        <authorList>
            <person name="Aslett M."/>
        </authorList>
    </citation>
    <scope>NUCLEOTIDE SEQUENCE [LARGE SCALE GENOMIC DNA]</scope>
    <source>
        <strain evidence="3">Houghton</strain>
    </source>
</reference>